<name>G2R290_THETT</name>
<organism evidence="1 2">
    <name type="scientific">Thermothielavioides terrestris (strain ATCC 38088 / NRRL 8126)</name>
    <name type="common">Thielavia terrestris</name>
    <dbReference type="NCBI Taxonomy" id="578455"/>
    <lineage>
        <taxon>Eukaryota</taxon>
        <taxon>Fungi</taxon>
        <taxon>Dikarya</taxon>
        <taxon>Ascomycota</taxon>
        <taxon>Pezizomycotina</taxon>
        <taxon>Sordariomycetes</taxon>
        <taxon>Sordariomycetidae</taxon>
        <taxon>Sordariales</taxon>
        <taxon>Chaetomiaceae</taxon>
        <taxon>Thermothielavioides</taxon>
        <taxon>Thermothielavioides terrestris</taxon>
    </lineage>
</organism>
<dbReference type="KEGG" id="ttt:THITE_2111361"/>
<dbReference type="Proteomes" id="UP000008181">
    <property type="component" value="Chromosome 2"/>
</dbReference>
<sequence length="202" mass="22698">MPKSHERPVRWLHLVSGADVASMSVRFRLGLSISGWGNAQTPPKVRWGWESTAREKASSSFVWRGLRRNAGHETPVFGRDVEALLFTHFRWTGQGPTPSPFARSGSTRRTSHAPLRCPFLNHVAVLGARTTIHHHQRHSTLGSFIPGANVSWPLIEGGLPLSPRNGPTRSPRRRWRSLELPPIAWDCDDFTSLLGLRSKHDR</sequence>
<keyword evidence="2" id="KW-1185">Reference proteome</keyword>
<dbReference type="HOGENOM" id="CLU_1355491_0_0_1"/>
<accession>G2R290</accession>
<gene>
    <name evidence="1" type="ORF">THITE_2111361</name>
</gene>
<protein>
    <submittedName>
        <fullName evidence="1">Uncharacterized protein</fullName>
    </submittedName>
</protein>
<evidence type="ECO:0000313" key="1">
    <source>
        <dbReference type="EMBL" id="AEO64958.1"/>
    </source>
</evidence>
<proteinExistence type="predicted"/>
<dbReference type="RefSeq" id="XP_003651294.1">
    <property type="nucleotide sequence ID" value="XM_003651246.1"/>
</dbReference>
<dbReference type="AlphaFoldDB" id="G2R290"/>
<evidence type="ECO:0000313" key="2">
    <source>
        <dbReference type="Proteomes" id="UP000008181"/>
    </source>
</evidence>
<dbReference type="GeneID" id="11518053"/>
<dbReference type="EMBL" id="CP003010">
    <property type="protein sequence ID" value="AEO64958.1"/>
    <property type="molecule type" value="Genomic_DNA"/>
</dbReference>
<reference evidence="1 2" key="1">
    <citation type="journal article" date="2011" name="Nat. Biotechnol.">
        <title>Comparative genomic analysis of the thermophilic biomass-degrading fungi Myceliophthora thermophila and Thielavia terrestris.</title>
        <authorList>
            <person name="Berka R.M."/>
            <person name="Grigoriev I.V."/>
            <person name="Otillar R."/>
            <person name="Salamov A."/>
            <person name="Grimwood J."/>
            <person name="Reid I."/>
            <person name="Ishmael N."/>
            <person name="John T."/>
            <person name="Darmond C."/>
            <person name="Moisan M.-C."/>
            <person name="Henrissat B."/>
            <person name="Coutinho P.M."/>
            <person name="Lombard V."/>
            <person name="Natvig D.O."/>
            <person name="Lindquist E."/>
            <person name="Schmutz J."/>
            <person name="Lucas S."/>
            <person name="Harris P."/>
            <person name="Powlowski J."/>
            <person name="Bellemare A."/>
            <person name="Taylor D."/>
            <person name="Butler G."/>
            <person name="de Vries R.P."/>
            <person name="Allijn I.E."/>
            <person name="van den Brink J."/>
            <person name="Ushinsky S."/>
            <person name="Storms R."/>
            <person name="Powell A.J."/>
            <person name="Paulsen I.T."/>
            <person name="Elbourne L.D.H."/>
            <person name="Baker S.E."/>
            <person name="Magnuson J."/>
            <person name="LaBoissiere S."/>
            <person name="Clutterbuck A.J."/>
            <person name="Martinez D."/>
            <person name="Wogulis M."/>
            <person name="de Leon A.L."/>
            <person name="Rey M.W."/>
            <person name="Tsang A."/>
        </authorList>
    </citation>
    <scope>NUCLEOTIDE SEQUENCE [LARGE SCALE GENOMIC DNA]</scope>
    <source>
        <strain evidence="2">ATCC 38088 / NRRL 8126</strain>
    </source>
</reference>